<sequence>MAGRGSQFQASFDFLTGASPPRSLPPPREPLRQSTNHAVKADINNEALRAQLNTLQYELDTLKQERELERLEHQSEIREMQNRAEADFKRAQVRNSPPMAGPSSEAFKTASETGSSAAQKKLDALTREFSELASRTANERATLEKTVRQLKEDNQSLREEVEDANAALSTQERQNKHAFAELEARHATLQASVEDMQRDLDGKVAALQGVQQRLAAAEAEKGGLENEILRLKAQGGDADVLGVVKRELSEQVTHIRKLEAQNRELAAEVKGLRRERKSVEIVEEEKRALERKVGMMEDLRRELTEAQLQRQILEEERRSWSSYLESENAGREEMKFDSPEEMARAFVRERMERLTLVEKLGAVQPELAIRDDNVRVLQEEKSKLQTELEKMKASGAGAGAGDAKARARLERQKNLAQKEVEYLRAQIKTFEEEEKEFNPSSVDESSSAKIQQLEALIDEYKSEVNTLQADLSKLEKPASTPAAPATPSLKRPLDDSSDDRLGEHKRKIRVLQSDLETLQTRNATLTADLKATTSHLRALKESSKTRILSLRDNPTARAEAIKQSTLATLQTANAALLATLENGSPPANTKVVPISVLESARIQIKELEETIAQRDKKQSRLKQIWSAKFLEFAEAVAATLGWRVHFQPNGRFKVTSILYPTSVNAEGEEEENSILFDGEQGTMKVSGGRESVFAQEIRGLIEFWVDGRKEVPCFLAACTLEFYERSTRGQG</sequence>
<evidence type="ECO:0000313" key="1">
    <source>
        <dbReference type="EMBL" id="KAK8206518.1"/>
    </source>
</evidence>
<keyword evidence="2" id="KW-1185">Reference proteome</keyword>
<keyword evidence="1" id="KW-0808">Transferase</keyword>
<dbReference type="EMBL" id="JAMKPW020000022">
    <property type="protein sequence ID" value="KAK8206518.1"/>
    <property type="molecule type" value="Genomic_DNA"/>
</dbReference>
<comment type="caution">
    <text evidence="1">The sequence shown here is derived from an EMBL/GenBank/DDBJ whole genome shotgun (WGS) entry which is preliminary data.</text>
</comment>
<accession>A0ACC3SBH1</accession>
<reference evidence="1" key="1">
    <citation type="submission" date="2024-02" db="EMBL/GenBank/DDBJ databases">
        <title>Metagenome Assembled Genome of Zalaria obscura JY119.</title>
        <authorList>
            <person name="Vighnesh L."/>
            <person name="Jagadeeshwari U."/>
            <person name="Venkata Ramana C."/>
            <person name="Sasikala C."/>
        </authorList>
    </citation>
    <scope>NUCLEOTIDE SEQUENCE</scope>
    <source>
        <strain evidence="1">JY119</strain>
    </source>
</reference>
<organism evidence="1 2">
    <name type="scientific">Zalaria obscura</name>
    <dbReference type="NCBI Taxonomy" id="2024903"/>
    <lineage>
        <taxon>Eukaryota</taxon>
        <taxon>Fungi</taxon>
        <taxon>Dikarya</taxon>
        <taxon>Ascomycota</taxon>
        <taxon>Pezizomycotina</taxon>
        <taxon>Dothideomycetes</taxon>
        <taxon>Dothideomycetidae</taxon>
        <taxon>Dothideales</taxon>
        <taxon>Zalariaceae</taxon>
        <taxon>Zalaria</taxon>
    </lineage>
</organism>
<protein>
    <submittedName>
        <fullName evidence="1">Coiled-coil domain-containing protein mad1</fullName>
        <ecNumber evidence="1">2.1.1.233</ecNumber>
    </submittedName>
</protein>
<keyword evidence="1" id="KW-0489">Methyltransferase</keyword>
<gene>
    <name evidence="1" type="primary">MAD1</name>
    <name evidence="1" type="ORF">M8818_004351</name>
</gene>
<dbReference type="EC" id="2.1.1.233" evidence="1"/>
<name>A0ACC3SBH1_9PEZI</name>
<dbReference type="Proteomes" id="UP001320706">
    <property type="component" value="Unassembled WGS sequence"/>
</dbReference>
<proteinExistence type="predicted"/>
<evidence type="ECO:0000313" key="2">
    <source>
        <dbReference type="Proteomes" id="UP001320706"/>
    </source>
</evidence>